<dbReference type="Proteomes" id="UP000276223">
    <property type="component" value="Unassembled WGS sequence"/>
</dbReference>
<organism evidence="1 2">
    <name type="scientific">Desulfosoma caldarium</name>
    <dbReference type="NCBI Taxonomy" id="610254"/>
    <lineage>
        <taxon>Bacteria</taxon>
        <taxon>Pseudomonadati</taxon>
        <taxon>Thermodesulfobacteriota</taxon>
        <taxon>Syntrophobacteria</taxon>
        <taxon>Syntrophobacterales</taxon>
        <taxon>Syntrophobacteraceae</taxon>
        <taxon>Desulfosoma</taxon>
    </lineage>
</organism>
<dbReference type="RefSeq" id="WP_123289603.1">
    <property type="nucleotide sequence ID" value="NZ_RJVA01000010.1"/>
</dbReference>
<keyword evidence="2" id="KW-1185">Reference proteome</keyword>
<accession>A0A3N1VLM2</accession>
<gene>
    <name evidence="1" type="ORF">EDC27_1112</name>
</gene>
<reference evidence="1 2" key="1">
    <citation type="submission" date="2018-11" db="EMBL/GenBank/DDBJ databases">
        <title>Genomic Encyclopedia of Type Strains, Phase IV (KMG-IV): sequencing the most valuable type-strain genomes for metagenomic binning, comparative biology and taxonomic classification.</title>
        <authorList>
            <person name="Goeker M."/>
        </authorList>
    </citation>
    <scope>NUCLEOTIDE SEQUENCE [LARGE SCALE GENOMIC DNA]</scope>
    <source>
        <strain evidence="1 2">DSM 22027</strain>
    </source>
</reference>
<dbReference type="EMBL" id="RJVA01000010">
    <property type="protein sequence ID" value="ROR01918.1"/>
    <property type="molecule type" value="Genomic_DNA"/>
</dbReference>
<protein>
    <submittedName>
        <fullName evidence="1">Uncharacterized protein</fullName>
    </submittedName>
</protein>
<dbReference type="OrthoDB" id="5518730at2"/>
<comment type="caution">
    <text evidence="1">The sequence shown here is derived from an EMBL/GenBank/DDBJ whole genome shotgun (WGS) entry which is preliminary data.</text>
</comment>
<proteinExistence type="predicted"/>
<name>A0A3N1VLM2_9BACT</name>
<evidence type="ECO:0000313" key="1">
    <source>
        <dbReference type="EMBL" id="ROR01918.1"/>
    </source>
</evidence>
<evidence type="ECO:0000313" key="2">
    <source>
        <dbReference type="Proteomes" id="UP000276223"/>
    </source>
</evidence>
<dbReference type="AlphaFoldDB" id="A0A3N1VLM2"/>
<sequence length="152" mass="16197">MKVESDPRLEGVLWEAQKRPGGKTVAASFGDLLHQEVNGFAQSSAVAAAGPSKGDGIAVTEAPTIDAWTASPAMQAMGEALERLAAMCSNGLGGSRDLRAMGQMLTNLGQAAEEILQCTETLQDDHPVRQMAQEARVLAYVESIKWHRGDYV</sequence>